<gene>
    <name evidence="3" type="ORF">KEC16_14535</name>
</gene>
<feature type="domain" description="Response regulatory" evidence="2">
    <location>
        <begin position="10"/>
        <end position="128"/>
    </location>
</feature>
<organism evidence="3 4">
    <name type="scientific">Magnetospirillum sulfuroxidans</name>
    <dbReference type="NCBI Taxonomy" id="611300"/>
    <lineage>
        <taxon>Bacteria</taxon>
        <taxon>Pseudomonadati</taxon>
        <taxon>Pseudomonadota</taxon>
        <taxon>Alphaproteobacteria</taxon>
        <taxon>Rhodospirillales</taxon>
        <taxon>Rhodospirillaceae</taxon>
        <taxon>Magnetospirillum</taxon>
    </lineage>
</organism>
<sequence>MLRLDDTKARVLVIDASAHMRRLVITLMTAVGVRFCEEARTTIQAATMILKNLPDLIVIDLSGDATEALLFVHRLRRGEFGDRHTPVLGISSSGHHAMLELAWESGVDEMIGKPISAIEVIQRAGALLAESARRGGAARSAAE</sequence>
<dbReference type="Gene3D" id="3.40.50.2300">
    <property type="match status" value="1"/>
</dbReference>
<keyword evidence="1" id="KW-0597">Phosphoprotein</keyword>
<dbReference type="SMART" id="SM00448">
    <property type="entry name" value="REC"/>
    <property type="match status" value="1"/>
</dbReference>
<protein>
    <submittedName>
        <fullName evidence="3">Response regulator</fullName>
    </submittedName>
</protein>
<proteinExistence type="predicted"/>
<dbReference type="RefSeq" id="WP_211550193.1">
    <property type="nucleotide sequence ID" value="NZ_JAGTUF010000015.1"/>
</dbReference>
<dbReference type="EMBL" id="JAGTUF010000015">
    <property type="protein sequence ID" value="MBR9972938.1"/>
    <property type="molecule type" value="Genomic_DNA"/>
</dbReference>
<evidence type="ECO:0000256" key="1">
    <source>
        <dbReference type="PROSITE-ProRule" id="PRU00169"/>
    </source>
</evidence>
<dbReference type="Proteomes" id="UP000680714">
    <property type="component" value="Unassembled WGS sequence"/>
</dbReference>
<keyword evidence="4" id="KW-1185">Reference proteome</keyword>
<evidence type="ECO:0000313" key="3">
    <source>
        <dbReference type="EMBL" id="MBR9972938.1"/>
    </source>
</evidence>
<evidence type="ECO:0000313" key="4">
    <source>
        <dbReference type="Proteomes" id="UP000680714"/>
    </source>
</evidence>
<name>A0ABS5IGR8_9PROT</name>
<dbReference type="Pfam" id="PF00072">
    <property type="entry name" value="Response_reg"/>
    <property type="match status" value="1"/>
</dbReference>
<dbReference type="InterPro" id="IPR011006">
    <property type="entry name" value="CheY-like_superfamily"/>
</dbReference>
<feature type="modified residue" description="4-aspartylphosphate" evidence="1">
    <location>
        <position position="60"/>
    </location>
</feature>
<reference evidence="3 4" key="1">
    <citation type="submission" date="2021-04" db="EMBL/GenBank/DDBJ databases">
        <title>Magnetospirillum sulfuroxidans sp. nov., a facultative chemolithoautotrophic sulfur-oxidizing alphaproteobacterium isolated from freshwater sediment and proposals for Paramagetospirillum gen. nov., and Magnetospirillaceae fam. nov.</title>
        <authorList>
            <person name="Koziaeva V."/>
            <person name="Geelhoed J.S."/>
            <person name="Sorokin D.Y."/>
            <person name="Grouzdev D.S."/>
        </authorList>
    </citation>
    <scope>NUCLEOTIDE SEQUENCE [LARGE SCALE GENOMIC DNA]</scope>
    <source>
        <strain evidence="3 4">J10</strain>
    </source>
</reference>
<dbReference type="InterPro" id="IPR001789">
    <property type="entry name" value="Sig_transdc_resp-reg_receiver"/>
</dbReference>
<evidence type="ECO:0000259" key="2">
    <source>
        <dbReference type="PROSITE" id="PS50110"/>
    </source>
</evidence>
<accession>A0ABS5IGR8</accession>
<comment type="caution">
    <text evidence="3">The sequence shown here is derived from an EMBL/GenBank/DDBJ whole genome shotgun (WGS) entry which is preliminary data.</text>
</comment>
<dbReference type="PROSITE" id="PS50110">
    <property type="entry name" value="RESPONSE_REGULATORY"/>
    <property type="match status" value="1"/>
</dbReference>
<dbReference type="SUPFAM" id="SSF52172">
    <property type="entry name" value="CheY-like"/>
    <property type="match status" value="1"/>
</dbReference>